<keyword evidence="2" id="KW-0472">Membrane</keyword>
<dbReference type="Proteomes" id="UP000230282">
    <property type="component" value="Unassembled WGS sequence"/>
</dbReference>
<evidence type="ECO:0000256" key="2">
    <source>
        <dbReference type="SAM" id="Phobius"/>
    </source>
</evidence>
<dbReference type="Pfam" id="PF07916">
    <property type="entry name" value="TraG_N"/>
    <property type="match status" value="1"/>
</dbReference>
<feature type="transmembrane region" description="Helical" evidence="2">
    <location>
        <begin position="63"/>
        <end position="90"/>
    </location>
</feature>
<evidence type="ECO:0000313" key="4">
    <source>
        <dbReference type="EMBL" id="PJG82786.1"/>
    </source>
</evidence>
<feature type="region of interest" description="Disordered" evidence="1">
    <location>
        <begin position="480"/>
        <end position="503"/>
    </location>
</feature>
<name>A0A2M8RV63_9PAST</name>
<feature type="domain" description="TraG N-terminal Proteobacteria" evidence="3">
    <location>
        <begin position="10"/>
        <end position="480"/>
    </location>
</feature>
<protein>
    <submittedName>
        <fullName evidence="4">Conjugal transfer protein TraG</fullName>
    </submittedName>
</protein>
<feature type="transmembrane region" description="Helical" evidence="2">
    <location>
        <begin position="335"/>
        <end position="352"/>
    </location>
</feature>
<feature type="transmembrane region" description="Helical" evidence="2">
    <location>
        <begin position="358"/>
        <end position="378"/>
    </location>
</feature>
<organism evidence="4 5">
    <name type="scientific">Caviibacterium pharyngocola</name>
    <dbReference type="NCBI Taxonomy" id="28159"/>
    <lineage>
        <taxon>Bacteria</taxon>
        <taxon>Pseudomonadati</taxon>
        <taxon>Pseudomonadota</taxon>
        <taxon>Gammaproteobacteria</taxon>
        <taxon>Pasteurellales</taxon>
        <taxon>Pasteurellaceae</taxon>
        <taxon>Caviibacterium</taxon>
    </lineage>
</organism>
<evidence type="ECO:0000313" key="5">
    <source>
        <dbReference type="Proteomes" id="UP000230282"/>
    </source>
</evidence>
<proteinExistence type="predicted"/>
<evidence type="ECO:0000256" key="1">
    <source>
        <dbReference type="SAM" id="MobiDB-lite"/>
    </source>
</evidence>
<feature type="transmembrane region" description="Helical" evidence="2">
    <location>
        <begin position="12"/>
        <end position="43"/>
    </location>
</feature>
<gene>
    <name evidence="4" type="ORF">CVP04_07430</name>
</gene>
<accession>A0A2M8RV63</accession>
<dbReference type="OrthoDB" id="5645662at2"/>
<dbReference type="EMBL" id="PHGZ01000014">
    <property type="protein sequence ID" value="PJG82786.1"/>
    <property type="molecule type" value="Genomic_DNA"/>
</dbReference>
<comment type="caution">
    <text evidence="4">The sequence shown here is derived from an EMBL/GenBank/DDBJ whole genome shotgun (WGS) entry which is preliminary data.</text>
</comment>
<sequence>MTFSVDSYLEYFLTLLGWIINNGIFGVLMQTGLFLVPLIVILIQTFLEVKKQGEDEGNKGDLLIAWLSIRFYPAMLIVVLALAPIIPITLSNLEYNVERSKTCGYKVPLAPQDSGYGAMETELGGQTARVPMLWGIMHVLNKGITHAFVATIPCQPDLRQIRFEVQHQKINNPALLTEVTQFVQQCYIPARLRVKESQLPLTPAQIQETSWLGGSILISNPELYPKYRAQQPNKLFPYDAYRDQGLKAGADGGYPRCDDWWANNSIGLRTRLLADLRNNLSAQVTDFFHGKENGEEAILRTVVRPENMDISQSSRVYPGYGGNADFSLFNAFNRVASMTGTVIGSIAAFPAFDAMRQALPMVQSFLIMAVIIIMPLAITFSGYSLRTLVTLIFVNFALVTTTFWWELARWLDNKLIDILYGSSTHSRFNVAGLQNTGDDMIVNFVMGSLFLVLPAVWMGAMSWAGVTVGTMAQHFTKGSKDSRVAGGKGGNTLISAGSKATKD</sequence>
<reference evidence="4 5" key="1">
    <citation type="submission" date="2017-11" db="EMBL/GenBank/DDBJ databases">
        <title>Reclassification of Bisgaard taxon 5 as Caviibacterium pharyngocola gen. nov., sp. nov.</title>
        <authorList>
            <person name="Christensen H."/>
        </authorList>
    </citation>
    <scope>NUCLEOTIDE SEQUENCE [LARGE SCALE GENOMIC DNA]</scope>
    <source>
        <strain evidence="4 5">7_3</strain>
    </source>
</reference>
<feature type="transmembrane region" description="Helical" evidence="2">
    <location>
        <begin position="385"/>
        <end position="405"/>
    </location>
</feature>
<dbReference type="RefSeq" id="WP_100296885.1">
    <property type="nucleotide sequence ID" value="NZ_PHGZ01000014.1"/>
</dbReference>
<evidence type="ECO:0000259" key="3">
    <source>
        <dbReference type="Pfam" id="PF07916"/>
    </source>
</evidence>
<keyword evidence="2" id="KW-1133">Transmembrane helix</keyword>
<keyword evidence="5" id="KW-1185">Reference proteome</keyword>
<keyword evidence="2" id="KW-0812">Transmembrane</keyword>
<dbReference type="AlphaFoldDB" id="A0A2M8RV63"/>
<dbReference type="InterPro" id="IPR012931">
    <property type="entry name" value="TraG_N_Proteobacteria"/>
</dbReference>
<feature type="transmembrane region" description="Helical" evidence="2">
    <location>
        <begin position="441"/>
        <end position="466"/>
    </location>
</feature>